<proteinExistence type="predicted"/>
<dbReference type="AlphaFoldDB" id="A0AAE3Y756"/>
<dbReference type="PANTHER" id="PTHR43546:SF9">
    <property type="entry name" value="L-ASCORBATE-6-PHOSPHATE LACTONASE ULAG-RELATED"/>
    <property type="match status" value="1"/>
</dbReference>
<reference evidence="3" key="1">
    <citation type="submission" date="2023-07" db="EMBL/GenBank/DDBJ databases">
        <title>Sorghum-associated microbial communities from plants grown in Nebraska, USA.</title>
        <authorList>
            <person name="Schachtman D."/>
        </authorList>
    </citation>
    <scope>NUCLEOTIDE SEQUENCE</scope>
    <source>
        <strain evidence="3">DS2360</strain>
    </source>
</reference>
<organism evidence="3 4">
    <name type="scientific">Chryseobacterium rhizosphaerae</name>
    <dbReference type="NCBI Taxonomy" id="395937"/>
    <lineage>
        <taxon>Bacteria</taxon>
        <taxon>Pseudomonadati</taxon>
        <taxon>Bacteroidota</taxon>
        <taxon>Flavobacteriia</taxon>
        <taxon>Flavobacteriales</taxon>
        <taxon>Weeksellaceae</taxon>
        <taxon>Chryseobacterium group</taxon>
        <taxon>Chryseobacterium</taxon>
    </lineage>
</organism>
<dbReference type="Proteomes" id="UP001184861">
    <property type="component" value="Unassembled WGS sequence"/>
</dbReference>
<dbReference type="Pfam" id="PF12706">
    <property type="entry name" value="Lactamase_B_2"/>
    <property type="match status" value="1"/>
</dbReference>
<evidence type="ECO:0000313" key="3">
    <source>
        <dbReference type="EMBL" id="MDR6525142.1"/>
    </source>
</evidence>
<evidence type="ECO:0000313" key="4">
    <source>
        <dbReference type="Proteomes" id="UP001184861"/>
    </source>
</evidence>
<dbReference type="EMBL" id="JAVDQY010000001">
    <property type="protein sequence ID" value="MDR6525142.1"/>
    <property type="molecule type" value="Genomic_DNA"/>
</dbReference>
<dbReference type="GO" id="GO:0016787">
    <property type="term" value="F:hydrolase activity"/>
    <property type="evidence" value="ECO:0007669"/>
    <property type="project" value="UniProtKB-KW"/>
</dbReference>
<accession>A0AAE3Y756</accession>
<dbReference type="RefSeq" id="WP_309944469.1">
    <property type="nucleotide sequence ID" value="NZ_JAVDQY010000001.1"/>
</dbReference>
<comment type="caution">
    <text evidence="3">The sequence shown here is derived from an EMBL/GenBank/DDBJ whole genome shotgun (WGS) entry which is preliminary data.</text>
</comment>
<dbReference type="InterPro" id="IPR036866">
    <property type="entry name" value="RibonucZ/Hydroxyglut_hydro"/>
</dbReference>
<evidence type="ECO:0000259" key="2">
    <source>
        <dbReference type="Pfam" id="PF12706"/>
    </source>
</evidence>
<dbReference type="PANTHER" id="PTHR43546">
    <property type="entry name" value="UPF0173 METAL-DEPENDENT HYDROLASE MJ1163-RELATED"/>
    <property type="match status" value="1"/>
</dbReference>
<name>A0AAE3Y756_9FLAO</name>
<dbReference type="Gene3D" id="3.60.15.10">
    <property type="entry name" value="Ribonuclease Z/Hydroxyacylglutathione hydrolase-like"/>
    <property type="match status" value="1"/>
</dbReference>
<protein>
    <submittedName>
        <fullName evidence="3">L-ascorbate metabolism protein UlaG (Beta-lactamase superfamily)</fullName>
    </submittedName>
</protein>
<gene>
    <name evidence="3" type="ORF">J2787_000512</name>
</gene>
<dbReference type="InterPro" id="IPR001279">
    <property type="entry name" value="Metallo-B-lactamas"/>
</dbReference>
<evidence type="ECO:0000256" key="1">
    <source>
        <dbReference type="ARBA" id="ARBA00022801"/>
    </source>
</evidence>
<sequence>MKLQLWRNATLLLNNNDVNILIDPMLGDKGSLGKFPMTDSELLNPLVDLPFSHEELVQKLEKVDAVVITHLHPDHWDSKAIELIDKNMPILCPSVISEQIAEQGFRNVIPISDHLHWNAMDIFITKGQHGTGEIGEKMGVVNGFVFKTANQSVYIVGDSIWYDDIAEEIDRYQPEHIIVAGGAATFSVGDPIIMTSEDIIKVCRYAPEAFVWVTHLEAVSHCKEDRKYIEEKIVKEGLADQCFILKDGEEITLEFKS</sequence>
<keyword evidence="1" id="KW-0378">Hydrolase</keyword>
<feature type="domain" description="Metallo-beta-lactamase" evidence="2">
    <location>
        <begin position="19"/>
        <end position="215"/>
    </location>
</feature>
<dbReference type="InterPro" id="IPR050114">
    <property type="entry name" value="UPF0173_UPF0282_UlaG_hydrolase"/>
</dbReference>
<dbReference type="SUPFAM" id="SSF56281">
    <property type="entry name" value="Metallo-hydrolase/oxidoreductase"/>
    <property type="match status" value="1"/>
</dbReference>